<comment type="subcellular location">
    <subcellularLocation>
        <location evidence="1">Membrane</location>
        <topology evidence="1">Multi-pass membrane protein</topology>
    </subcellularLocation>
</comment>
<dbReference type="AlphaFoldDB" id="A0A9Y1I202"/>
<keyword evidence="5" id="KW-0808">Transferase</keyword>
<gene>
    <name evidence="10" type="primary">menA</name>
    <name evidence="10" type="ORF">SCTW_011</name>
</gene>
<dbReference type="HAMAP" id="MF_01937">
    <property type="entry name" value="MenA_1"/>
    <property type="match status" value="1"/>
</dbReference>
<keyword evidence="6 9" id="KW-0812">Transmembrane</keyword>
<accession>A0A9Y1I202</accession>
<dbReference type="EMBL" id="OP616811">
    <property type="protein sequence ID" value="WDA98793.1"/>
    <property type="molecule type" value="Genomic_DNA"/>
</dbReference>
<sequence>MSNLESLLIGARPKTLLISLAPFILGTSLAYNVNRYVNIALAMFTLLLFVVLQIFANYSNDYLDYINGKDTLKRRGPLRITQSGLLSIKSIQNFLILLLWLVVFLACIVGHLSHQNELFILFFIIFSLAFGWLYTGGPLHLGYRGFGELMVFLSFGPLGVFTSYYLQLANLLPNFEVLISSISCGLIASSVLVVNNLRDKASDKYTKKNTLCVLLGKSFCQIEYVSILLGGCLISFILLIKNQSNFILLYFLICLFVNALRLSRFIFLVKTSTQYNWLLAKTSQFLLLYSCLISLSLIIK</sequence>
<evidence type="ECO:0000256" key="8">
    <source>
        <dbReference type="ARBA" id="ARBA00023136"/>
    </source>
</evidence>
<dbReference type="PANTHER" id="PTHR13929">
    <property type="entry name" value="1,4-DIHYDROXY-2-NAPHTHOATE OCTAPRENYLTRANSFERASE"/>
    <property type="match status" value="1"/>
</dbReference>
<evidence type="ECO:0000256" key="9">
    <source>
        <dbReference type="SAM" id="Phobius"/>
    </source>
</evidence>
<feature type="transmembrane region" description="Helical" evidence="9">
    <location>
        <begin position="40"/>
        <end position="59"/>
    </location>
</feature>
<dbReference type="InterPro" id="IPR044878">
    <property type="entry name" value="UbiA_sf"/>
</dbReference>
<feature type="transmembrane region" description="Helical" evidence="9">
    <location>
        <begin position="94"/>
        <end position="112"/>
    </location>
</feature>
<dbReference type="InterPro" id="IPR000537">
    <property type="entry name" value="UbiA_prenyltransferase"/>
</dbReference>
<organism evidence="10">
    <name type="scientific">Sciadococcus taiwanensis</name>
    <dbReference type="NCBI Taxonomy" id="3028030"/>
    <lineage>
        <taxon>Eukaryota</taxon>
        <taxon>Rhodophyta</taxon>
        <taxon>Bangiophyceae</taxon>
        <taxon>Cavernulicolales</taxon>
        <taxon>Cavernulicolaceae</taxon>
        <taxon>Sciadococcus</taxon>
    </lineage>
</organism>
<dbReference type="PIRSF" id="PIRSF005355">
    <property type="entry name" value="UBIAD1"/>
    <property type="match status" value="1"/>
</dbReference>
<evidence type="ECO:0000313" key="10">
    <source>
        <dbReference type="EMBL" id="WDA98793.1"/>
    </source>
</evidence>
<dbReference type="GO" id="GO:0046428">
    <property type="term" value="F:1,4-dihydroxy-2-naphthoate polyprenyltransferase activity"/>
    <property type="evidence" value="ECO:0007669"/>
    <property type="project" value="InterPro"/>
</dbReference>
<evidence type="ECO:0000256" key="7">
    <source>
        <dbReference type="ARBA" id="ARBA00022989"/>
    </source>
</evidence>
<feature type="transmembrane region" description="Helical" evidence="9">
    <location>
        <begin position="218"/>
        <end position="240"/>
    </location>
</feature>
<dbReference type="GO" id="GO:0042371">
    <property type="term" value="P:vitamin K biosynthetic process"/>
    <property type="evidence" value="ECO:0007669"/>
    <property type="project" value="TreeGrafter"/>
</dbReference>
<dbReference type="Pfam" id="PF01040">
    <property type="entry name" value="UbiA"/>
    <property type="match status" value="1"/>
</dbReference>
<proteinExistence type="inferred from homology"/>
<feature type="transmembrane region" description="Helical" evidence="9">
    <location>
        <begin position="278"/>
        <end position="299"/>
    </location>
</feature>
<feature type="transmembrane region" description="Helical" evidence="9">
    <location>
        <begin position="118"/>
        <end position="134"/>
    </location>
</feature>
<dbReference type="NCBIfam" id="TIGR00751">
    <property type="entry name" value="menA"/>
    <property type="match status" value="1"/>
</dbReference>
<reference evidence="10" key="1">
    <citation type="journal article" date="2023" name="J. Phycol.">
        <title>Revised classification of the Cyanidiophyceae based on plastid genome data with descriptions of the Cavernulicolales ord. nov. and Galdieriales ord. nov. (Rhodophyta).</title>
        <authorList>
            <person name="Park S.I."/>
            <person name="Cho C.H."/>
            <person name="Ciniglia C."/>
            <person name="Huang T.Y."/>
            <person name="Liu S.L."/>
            <person name="Bustamante D.E."/>
            <person name="Calderon M.S."/>
            <person name="Mansilla A."/>
            <person name="McDermott T."/>
            <person name="Andersen R.A."/>
            <person name="Yoon H.S."/>
        </authorList>
    </citation>
    <scope>NUCLEOTIDE SEQUENCE</scope>
</reference>
<name>A0A9Y1I202_9RHOD</name>
<keyword evidence="10" id="KW-0934">Plastid</keyword>
<keyword evidence="7 9" id="KW-1133">Transmembrane helix</keyword>
<protein>
    <submittedName>
        <fullName evidence="10">Menaquinone biosynthesis protein</fullName>
    </submittedName>
</protein>
<evidence type="ECO:0000256" key="6">
    <source>
        <dbReference type="ARBA" id="ARBA00022692"/>
    </source>
</evidence>
<evidence type="ECO:0000256" key="2">
    <source>
        <dbReference type="ARBA" id="ARBA00004863"/>
    </source>
</evidence>
<evidence type="ECO:0000256" key="3">
    <source>
        <dbReference type="ARBA" id="ARBA00022428"/>
    </source>
</evidence>
<dbReference type="GO" id="GO:0009234">
    <property type="term" value="P:menaquinone biosynthetic process"/>
    <property type="evidence" value="ECO:0007669"/>
    <property type="project" value="UniProtKB-KW"/>
</dbReference>
<dbReference type="PANTHER" id="PTHR13929:SF0">
    <property type="entry name" value="UBIA PRENYLTRANSFERASE DOMAIN-CONTAINING PROTEIN 1"/>
    <property type="match status" value="1"/>
</dbReference>
<evidence type="ECO:0000256" key="5">
    <source>
        <dbReference type="ARBA" id="ARBA00022679"/>
    </source>
</evidence>
<keyword evidence="3" id="KW-0474">Menaquinone biosynthesis</keyword>
<evidence type="ECO:0000256" key="4">
    <source>
        <dbReference type="ARBA" id="ARBA00022475"/>
    </source>
</evidence>
<comment type="pathway">
    <text evidence="2">Quinol/quinone metabolism; menaquinone biosynthesis.</text>
</comment>
<keyword evidence="4" id="KW-1003">Cell membrane</keyword>
<dbReference type="CDD" id="cd13962">
    <property type="entry name" value="PT_UbiA_UBIAD1"/>
    <property type="match status" value="1"/>
</dbReference>
<dbReference type="Gene3D" id="1.10.357.140">
    <property type="entry name" value="UbiA prenyltransferase"/>
    <property type="match status" value="1"/>
</dbReference>
<dbReference type="InterPro" id="IPR004657">
    <property type="entry name" value="MenA"/>
</dbReference>
<feature type="transmembrane region" description="Helical" evidence="9">
    <location>
        <begin position="246"/>
        <end position="266"/>
    </location>
</feature>
<feature type="transmembrane region" description="Helical" evidence="9">
    <location>
        <begin position="178"/>
        <end position="197"/>
    </location>
</feature>
<dbReference type="GO" id="GO:0005886">
    <property type="term" value="C:plasma membrane"/>
    <property type="evidence" value="ECO:0007669"/>
    <property type="project" value="TreeGrafter"/>
</dbReference>
<geneLocation type="plastid" evidence="10"/>
<evidence type="ECO:0000256" key="1">
    <source>
        <dbReference type="ARBA" id="ARBA00004141"/>
    </source>
</evidence>
<keyword evidence="8 9" id="KW-0472">Membrane</keyword>
<dbReference type="InterPro" id="IPR026046">
    <property type="entry name" value="UBIAD1"/>
</dbReference>